<protein>
    <recommendedName>
        <fullName evidence="1">DAGKc domain-containing protein</fullName>
    </recommendedName>
</protein>
<feature type="domain" description="DAGKc" evidence="1">
    <location>
        <begin position="1"/>
        <end position="167"/>
    </location>
</feature>
<accession>A0A2N8UIS9</accession>
<evidence type="ECO:0000259" key="1">
    <source>
        <dbReference type="PROSITE" id="PS50146"/>
    </source>
</evidence>
<dbReference type="GO" id="GO:0016020">
    <property type="term" value="C:membrane"/>
    <property type="evidence" value="ECO:0007669"/>
    <property type="project" value="GOC"/>
</dbReference>
<dbReference type="InterPro" id="IPR016064">
    <property type="entry name" value="NAD/diacylglycerol_kinase_sf"/>
</dbReference>
<dbReference type="Proteomes" id="UP000239563">
    <property type="component" value="Chromosome XIV"/>
</dbReference>
<dbReference type="PANTHER" id="PTHR12358:SF111">
    <property type="entry name" value="CERAMIDE KINASE, ISOFORM A"/>
    <property type="match status" value="1"/>
</dbReference>
<dbReference type="GO" id="GO:0001729">
    <property type="term" value="F:ceramide kinase activity"/>
    <property type="evidence" value="ECO:0007669"/>
    <property type="project" value="TreeGrafter"/>
</dbReference>
<dbReference type="Gene3D" id="3.40.50.10330">
    <property type="entry name" value="Probable inorganic polyphosphate/atp-NAD kinase, domain 1"/>
    <property type="match status" value="1"/>
</dbReference>
<dbReference type="InterPro" id="IPR017438">
    <property type="entry name" value="ATP-NAD_kinase_N"/>
</dbReference>
<dbReference type="GO" id="GO:0006672">
    <property type="term" value="P:ceramide metabolic process"/>
    <property type="evidence" value="ECO:0007669"/>
    <property type="project" value="TreeGrafter"/>
</dbReference>
<dbReference type="EMBL" id="LT795067">
    <property type="protein sequence ID" value="SJX64846.1"/>
    <property type="molecule type" value="Genomic_DNA"/>
</dbReference>
<dbReference type="PROSITE" id="PS50146">
    <property type="entry name" value="DAGK"/>
    <property type="match status" value="1"/>
</dbReference>
<reference evidence="2 3" key="1">
    <citation type="submission" date="2017-02" db="EMBL/GenBank/DDBJ databases">
        <authorList>
            <person name="Peterson S.W."/>
        </authorList>
    </citation>
    <scope>NUCLEOTIDE SEQUENCE [LARGE SCALE GENOMIC DNA]</scope>
    <source>
        <strain evidence="2 3">SRS1_H2-8</strain>
    </source>
</reference>
<gene>
    <name evidence="2" type="ORF">SRS1_15275</name>
</gene>
<organism evidence="2 3">
    <name type="scientific">Sporisorium reilianum f. sp. reilianum</name>
    <dbReference type="NCBI Taxonomy" id="72559"/>
    <lineage>
        <taxon>Eukaryota</taxon>
        <taxon>Fungi</taxon>
        <taxon>Dikarya</taxon>
        <taxon>Basidiomycota</taxon>
        <taxon>Ustilaginomycotina</taxon>
        <taxon>Ustilaginomycetes</taxon>
        <taxon>Ustilaginales</taxon>
        <taxon>Ustilaginaceae</taxon>
        <taxon>Sporisorium</taxon>
    </lineage>
</organism>
<dbReference type="InterPro" id="IPR001206">
    <property type="entry name" value="Diacylglycerol_kinase_cat_dom"/>
</dbReference>
<dbReference type="SUPFAM" id="SSF111331">
    <property type="entry name" value="NAD kinase/diacylglycerol kinase-like"/>
    <property type="match status" value="1"/>
</dbReference>
<evidence type="ECO:0000313" key="2">
    <source>
        <dbReference type="EMBL" id="SJX64846.1"/>
    </source>
</evidence>
<name>A0A2N8UIS9_9BASI</name>
<dbReference type="InterPro" id="IPR050187">
    <property type="entry name" value="Lipid_Phosphate_FormReg"/>
</dbReference>
<sequence>MARRIEIVVNPASGSKLALSLAEQHVRPLLHSSLGSTSPDDVRVRQTESAADGVRIGSDIARDYLTSFASAEDSVLDLVLIGGDGTTHELLNGLYLSQPHEDTSPRVGKTPLQIRLAIVPGGTANALYSAMYPADWTQEVQHQVATASSLTDLPSSVLDVMLKSVRSLAASLSAKQQKLAALPLMLNRLEAEAGDQWLVSHLVTSHALHAAILHDADTPEMRAKHQGIERFKAAAQMNATRWTHGSVTLRGDVQRYEPRTRAFREVGEGDVQVEGPFLYLNAMVTDRLESAFMPAPLSSAFSDTALPARAVDVVAIRPRRDPTLTQVESQAAVHFATTRLGDITAGMYTGGKHVDMTFEGAHEPVVEYFRCAGYTFEPKVRGGEEEEKGKLVCTDGFVSAATRTTVHRWTGAGEQVRDGLAAPLVWL</sequence>
<proteinExistence type="predicted"/>
<dbReference type="AlphaFoldDB" id="A0A2N8UIS9"/>
<dbReference type="Pfam" id="PF00781">
    <property type="entry name" value="DAGK_cat"/>
    <property type="match status" value="1"/>
</dbReference>
<evidence type="ECO:0000313" key="3">
    <source>
        <dbReference type="Proteomes" id="UP000239563"/>
    </source>
</evidence>
<dbReference type="PANTHER" id="PTHR12358">
    <property type="entry name" value="SPHINGOSINE KINASE"/>
    <property type="match status" value="1"/>
</dbReference>